<proteinExistence type="predicted"/>
<dbReference type="EMBL" id="ADIZ01000031">
    <property type="protein sequence ID" value="OSK92978.1"/>
    <property type="molecule type" value="Genomic_DNA"/>
</dbReference>
<name>A0A1X3IXW7_ECOLX</name>
<reference evidence="1 2" key="1">
    <citation type="submission" date="2010-04" db="EMBL/GenBank/DDBJ databases">
        <title>The Genome Sequence of Escherichia coli TA447.</title>
        <authorList>
            <consortium name="The Broad Institute Genome Sequencing Platform"/>
            <consortium name="The Broad Institute Genome Sequencing Center for Infectious Disease"/>
            <person name="Feldgarden M."/>
            <person name="Gordon D.M."/>
            <person name="Johnson J.R."/>
            <person name="Johnston B.D."/>
            <person name="Young S."/>
            <person name="Zeng Q."/>
            <person name="Koehrsen M."/>
            <person name="Alvarado L."/>
            <person name="Berlin A.M."/>
            <person name="Borenstein D."/>
            <person name="Chapman S.B."/>
            <person name="Chen Z."/>
            <person name="Engels R."/>
            <person name="Freedman E."/>
            <person name="Gellesch M."/>
            <person name="Goldberg J."/>
            <person name="Griggs A."/>
            <person name="Gujja S."/>
            <person name="Heilman E.R."/>
            <person name="Heiman D.I."/>
            <person name="Hepburn T.A."/>
            <person name="Howarth C."/>
            <person name="Jen D."/>
            <person name="Larson L."/>
            <person name="Mehta T."/>
            <person name="Park D."/>
            <person name="Pearson M."/>
            <person name="Richards J."/>
            <person name="Roberts A."/>
            <person name="Saif S."/>
            <person name="Shea T.D."/>
            <person name="Shenoy N."/>
            <person name="Sisk P."/>
            <person name="Stolte C."/>
            <person name="Sykes S.N."/>
            <person name="Walk T."/>
            <person name="White J."/>
            <person name="Yandava C."/>
            <person name="Haas B."/>
            <person name="Henn M.R."/>
            <person name="Nusbaum C."/>
            <person name="Birren B."/>
        </authorList>
    </citation>
    <scope>NUCLEOTIDE SEQUENCE [LARGE SCALE GENOMIC DNA]</scope>
    <source>
        <strain evidence="1 2">TA447</strain>
    </source>
</reference>
<gene>
    <name evidence="1" type="ORF">ECXG_01489</name>
</gene>
<organism evidence="1 2">
    <name type="scientific">Escherichia coli TA447</name>
    <dbReference type="NCBI Taxonomy" id="656447"/>
    <lineage>
        <taxon>Bacteria</taxon>
        <taxon>Pseudomonadati</taxon>
        <taxon>Pseudomonadota</taxon>
        <taxon>Gammaproteobacteria</taxon>
        <taxon>Enterobacterales</taxon>
        <taxon>Enterobacteriaceae</taxon>
        <taxon>Escherichia</taxon>
    </lineage>
</organism>
<accession>A0A1X3IXW7</accession>
<protein>
    <submittedName>
        <fullName evidence="1">Uncharacterized protein</fullName>
    </submittedName>
</protein>
<comment type="caution">
    <text evidence="1">The sequence shown here is derived from an EMBL/GenBank/DDBJ whole genome shotgun (WGS) entry which is preliminary data.</text>
</comment>
<evidence type="ECO:0000313" key="2">
    <source>
        <dbReference type="Proteomes" id="UP000193942"/>
    </source>
</evidence>
<sequence length="35" mass="4149">MILSVKNVNFNNKKVLKTRLFIINTSFFNQIMNFA</sequence>
<evidence type="ECO:0000313" key="1">
    <source>
        <dbReference type="EMBL" id="OSK92978.1"/>
    </source>
</evidence>
<dbReference type="AlphaFoldDB" id="A0A1X3IXW7"/>
<dbReference type="Proteomes" id="UP000193942">
    <property type="component" value="Unassembled WGS sequence"/>
</dbReference>